<comment type="caution">
    <text evidence="1">The sequence shown here is derived from an EMBL/GenBank/DDBJ whole genome shotgun (WGS) entry which is preliminary data.</text>
</comment>
<evidence type="ECO:0000313" key="2">
    <source>
        <dbReference type="Proteomes" id="UP001168096"/>
    </source>
</evidence>
<evidence type="ECO:0000313" key="1">
    <source>
        <dbReference type="EMBL" id="MFJ1469922.1"/>
    </source>
</evidence>
<name>A0ACC7MCX9_9BURK</name>
<reference evidence="1" key="1">
    <citation type="submission" date="2024-11" db="EMBL/GenBank/DDBJ databases">
        <title>Description of Massilia orientalis sp. nov., isolated from rhizosphere soil of Ageratina adenophora.</title>
        <authorList>
            <person name="Wang Y."/>
        </authorList>
    </citation>
    <scope>NUCLEOTIDE SEQUENCE</scope>
    <source>
        <strain evidence="1">YIM B02787</strain>
    </source>
</reference>
<sequence length="1355" mass="133520">MTSSIQRRLGALLLAACYCATGSAAPTLPQVVAGQATFNQQGNVFSITNTPGAIINWQSFNIGAGEVTRFIQQGADSAVLNRVLGQDPTKILGALQSNGKVFLINPNGILFGQGARVDVNGLVASTLDIGDADFRAGRKRFQAGTVAGSVRNEGTIATPSGGQVFLIAPHVENTGIVTAPDGDVILAAGHSVQLVDSNDPDLRVELSAPAGQAINLGQVIAQGGRIGIYGALVNQRGVVNADSAVMGANGRVVLKATRAVALDAGSVTRAAGSAGADGGTVQVLGEQVNVAAGAGVDASGRNGGTVLVGGGWQGGGGIMRAQTTSVAKGAVIRADGSAGNGGKVVLWSDGATAAHGVVSARGGAAGGKVETSGHALDVDGIAVDASGSKGKNGTWLLDPYDIEVVADGTAGTDNVTRVAPATLTAPGTDVVLQAEHDLTITDALDAAASVRATAGNDIRINAQVSAGGDLDFRAQNAFTLGANGLLKTGNYIDISANRITLAGGIAGTGQLPILTLTSADPGRAISIGTGTGSTGALALDAASLQRLSTNLFEINVGNSVHKGTVSVDSALSAATNVVLENAGDIHIGAPVDLTANAGSRFIASQYADGGRIDVAGGVKAAKSVLLQGDQLAIGATVSADKVTLQPSSAGTHISIGGTGQSDGFMIGQAALSNVRTNDLTIGGLAGGWGGIDVDGAASFAGAKLTLDAGAGELAIKEALGATGTLALASTARIYELDLGTVRAGNVALRGGQVILTGANEIGTLSGSAGGDTFHVVNRGAVRIGTADGMSGIAAQNASVQVITGGLLALDAGIAGADATLDAAGIAGSGLLQAGTLTLKSSAGIGTTTSPLKTRTGVLTASNQGTGSLPINIANDGPLLLRRAVQDGAGNGGAIAIDSVGGMTVPLFDVENGAGEVRTNSGDISLTTHSPLTIDGRVATTSGNVRLFADNGGVLKISDSASVMSVTGNVTITAGTTEIAPNRVTGAHVDITSTNGGTTTPPPTPTLDACLADRTAAGCAPVLAAALQACTANPSAPHCGEIMPTYETCSAQPTAAGCGAIIKEHDAITACMADPKAPGCTTTLPVYDVCKTAPATYGCAVVIKEHDAISACIADPKAPGCTATLPPLDQCRADGSAYGCAAVLARARFDACLANPAGAGCGDVLPKLDVCKLTPSLEGCTQVLALGFQACLANPHDASCSGILPTLTQCQGNTKLPGCDAVLPTLAQCIGSPSLQGCDVRLPSLAVCAAAPNTAGCEAVLPTASFCSTHPGDAVCVVFGGSAGAGQDAKGTPVAQAVQTVVQLINTSTPTVSGSGADKSDKDAAAAKPGERLSGLAQAEQSGVKNEKPATKMYCN</sequence>
<organism evidence="1 2">
    <name type="scientific">Massilia orientalis</name>
    <dbReference type="NCBI Taxonomy" id="3050128"/>
    <lineage>
        <taxon>Bacteria</taxon>
        <taxon>Pseudomonadati</taxon>
        <taxon>Pseudomonadota</taxon>
        <taxon>Betaproteobacteria</taxon>
        <taxon>Burkholderiales</taxon>
        <taxon>Oxalobacteraceae</taxon>
        <taxon>Telluria group</taxon>
        <taxon>Massilia</taxon>
    </lineage>
</organism>
<dbReference type="Proteomes" id="UP001168096">
    <property type="component" value="Unassembled WGS sequence"/>
</dbReference>
<dbReference type="EMBL" id="JASNRB020000012">
    <property type="protein sequence ID" value="MFJ1469922.1"/>
    <property type="molecule type" value="Genomic_DNA"/>
</dbReference>
<accession>A0ACC7MCX9</accession>
<keyword evidence="2" id="KW-1185">Reference proteome</keyword>
<protein>
    <submittedName>
        <fullName evidence="1">Filamentous hemagglutinin N-terminal domain-containing protein</fullName>
    </submittedName>
</protein>
<gene>
    <name evidence="1" type="ORF">QPK29_019605</name>
</gene>
<proteinExistence type="predicted"/>